<protein>
    <submittedName>
        <fullName evidence="1">Uncharacterized protein</fullName>
    </submittedName>
</protein>
<evidence type="ECO:0000313" key="1">
    <source>
        <dbReference type="EMBL" id="URD94056.1"/>
    </source>
</evidence>
<dbReference type="EMBL" id="CP097505">
    <property type="protein sequence ID" value="URD94056.1"/>
    <property type="molecule type" value="Genomic_DNA"/>
</dbReference>
<evidence type="ECO:0000313" key="2">
    <source>
        <dbReference type="Proteomes" id="UP001055439"/>
    </source>
</evidence>
<proteinExistence type="predicted"/>
<dbReference type="AlphaFoldDB" id="A0A9E7FGZ8"/>
<name>A0A9E7FGZ8_9LILI</name>
<organism evidence="1 2">
    <name type="scientific">Musa troglodytarum</name>
    <name type="common">fe'i banana</name>
    <dbReference type="NCBI Taxonomy" id="320322"/>
    <lineage>
        <taxon>Eukaryota</taxon>
        <taxon>Viridiplantae</taxon>
        <taxon>Streptophyta</taxon>
        <taxon>Embryophyta</taxon>
        <taxon>Tracheophyta</taxon>
        <taxon>Spermatophyta</taxon>
        <taxon>Magnoliopsida</taxon>
        <taxon>Liliopsida</taxon>
        <taxon>Zingiberales</taxon>
        <taxon>Musaceae</taxon>
        <taxon>Musa</taxon>
    </lineage>
</organism>
<reference evidence="1" key="1">
    <citation type="submission" date="2022-05" db="EMBL/GenBank/DDBJ databases">
        <title>The Musa troglodytarum L. genome provides insights into the mechanism of non-climacteric behaviour and enrichment of carotenoids.</title>
        <authorList>
            <person name="Wang J."/>
        </authorList>
    </citation>
    <scope>NUCLEOTIDE SEQUENCE</scope>
    <source>
        <tissue evidence="1">Leaf</tissue>
    </source>
</reference>
<gene>
    <name evidence="1" type="ORF">MUK42_32870</name>
</gene>
<dbReference type="OrthoDB" id="5351233at2759"/>
<dbReference type="Proteomes" id="UP001055439">
    <property type="component" value="Chromosome 3"/>
</dbReference>
<sequence length="132" mass="14932">MAEIVFQPDIFEWMAERRRCLSRHGPLADTKRPRLQILRSRQCDELGLQARSSIAFLGVASRGIAYREEWPFAIHLLGHICANDPYPGFFCRPSANGAELLWNSMPREMKESRPELVAACLVVIAFSGSISQ</sequence>
<keyword evidence="2" id="KW-1185">Reference proteome</keyword>
<accession>A0A9E7FGZ8</accession>